<dbReference type="Pfam" id="PF00651">
    <property type="entry name" value="BTB"/>
    <property type="match status" value="1"/>
</dbReference>
<dbReference type="Proteomes" id="UP000294933">
    <property type="component" value="Unassembled WGS sequence"/>
</dbReference>
<proteinExistence type="predicted"/>
<dbReference type="SMART" id="SM00225">
    <property type="entry name" value="BTB"/>
    <property type="match status" value="1"/>
</dbReference>
<dbReference type="STRING" id="50990.A0A4Y7QH52"/>
<evidence type="ECO:0000313" key="2">
    <source>
        <dbReference type="EMBL" id="TDL26984.1"/>
    </source>
</evidence>
<evidence type="ECO:0000259" key="1">
    <source>
        <dbReference type="PROSITE" id="PS50097"/>
    </source>
</evidence>
<dbReference type="InterPro" id="IPR000210">
    <property type="entry name" value="BTB/POZ_dom"/>
</dbReference>
<accession>A0A4Y7QH52</accession>
<feature type="domain" description="BTB" evidence="1">
    <location>
        <begin position="31"/>
        <end position="96"/>
    </location>
</feature>
<dbReference type="EMBL" id="ML170160">
    <property type="protein sequence ID" value="TDL26984.1"/>
    <property type="molecule type" value="Genomic_DNA"/>
</dbReference>
<dbReference type="OrthoDB" id="3893071at2759"/>
<gene>
    <name evidence="2" type="ORF">BD410DRAFT_783106</name>
</gene>
<name>A0A4Y7QH52_9AGAM</name>
<dbReference type="InterPro" id="IPR011333">
    <property type="entry name" value="SKP1/BTB/POZ_sf"/>
</dbReference>
<dbReference type="PROSITE" id="PS50097">
    <property type="entry name" value="BTB"/>
    <property type="match status" value="1"/>
</dbReference>
<dbReference type="Gene3D" id="3.30.710.10">
    <property type="entry name" value="Potassium Channel Kv1.1, Chain A"/>
    <property type="match status" value="1"/>
</dbReference>
<organism evidence="2 3">
    <name type="scientific">Rickenella mellea</name>
    <dbReference type="NCBI Taxonomy" id="50990"/>
    <lineage>
        <taxon>Eukaryota</taxon>
        <taxon>Fungi</taxon>
        <taxon>Dikarya</taxon>
        <taxon>Basidiomycota</taxon>
        <taxon>Agaricomycotina</taxon>
        <taxon>Agaricomycetes</taxon>
        <taxon>Hymenochaetales</taxon>
        <taxon>Rickenellaceae</taxon>
        <taxon>Rickenella</taxon>
    </lineage>
</organism>
<evidence type="ECO:0000313" key="3">
    <source>
        <dbReference type="Proteomes" id="UP000294933"/>
    </source>
</evidence>
<reference evidence="2 3" key="1">
    <citation type="submission" date="2018-06" db="EMBL/GenBank/DDBJ databases">
        <title>A transcriptomic atlas of mushroom development highlights an independent origin of complex multicellularity.</title>
        <authorList>
            <consortium name="DOE Joint Genome Institute"/>
            <person name="Krizsan K."/>
            <person name="Almasi E."/>
            <person name="Merenyi Z."/>
            <person name="Sahu N."/>
            <person name="Viragh M."/>
            <person name="Koszo T."/>
            <person name="Mondo S."/>
            <person name="Kiss B."/>
            <person name="Balint B."/>
            <person name="Kues U."/>
            <person name="Barry K."/>
            <person name="Hegedus J.C."/>
            <person name="Henrissat B."/>
            <person name="Johnson J."/>
            <person name="Lipzen A."/>
            <person name="Ohm R."/>
            <person name="Nagy I."/>
            <person name="Pangilinan J."/>
            <person name="Yan J."/>
            <person name="Xiong Y."/>
            <person name="Grigoriev I.V."/>
            <person name="Hibbett D.S."/>
            <person name="Nagy L.G."/>
        </authorList>
    </citation>
    <scope>NUCLEOTIDE SEQUENCE [LARGE SCALE GENOMIC DNA]</scope>
    <source>
        <strain evidence="2 3">SZMC22713</strain>
    </source>
</reference>
<keyword evidence="3" id="KW-1185">Reference proteome</keyword>
<protein>
    <recommendedName>
        <fullName evidence="1">BTB domain-containing protein</fullName>
    </recommendedName>
</protein>
<dbReference type="VEuPathDB" id="FungiDB:BD410DRAFT_783106"/>
<dbReference type="AlphaFoldDB" id="A0A4Y7QH52"/>
<dbReference type="SUPFAM" id="SSF54695">
    <property type="entry name" value="POZ domain"/>
    <property type="match status" value="1"/>
</dbReference>
<dbReference type="CDD" id="cd18186">
    <property type="entry name" value="BTB_POZ_ZBTB_KLHL-like"/>
    <property type="match status" value="1"/>
</dbReference>
<sequence>MVDSAPGSVRTSSSDSLRPLVRHPTLWFEDGDIVLTTNVTLFRVHRATLALHSPVFADMLSMPQPEGVETPLDDLPVVELSDKDAEFTHLLQYFYNRGYYHRGASTTFDKISALLRMSTKFQMDDLRNDIIAHLATVYPATIEKYMEAVDPEIQLSLFPPFDGQHFAVVALARETDASILLPTALWRSSCHEIFHICNGIPRPDGSLLKLSSRDMKYSLNAKNFCNTTYVQVESTLPLKLGDNCLRTRSKDKCTNRAMYSLLRHFCMRQRPLDYHDVLTQWHGFDSWKHLLCDSCAESANATATSLRRNWWSFLPALYNLPGWAR</sequence>